<feature type="domain" description="Fe/B12 periplasmic-binding" evidence="6">
    <location>
        <begin position="61"/>
        <end position="330"/>
    </location>
</feature>
<dbReference type="PROSITE" id="PS51257">
    <property type="entry name" value="PROKAR_LIPOPROTEIN"/>
    <property type="match status" value="1"/>
</dbReference>
<dbReference type="Pfam" id="PF01497">
    <property type="entry name" value="Peripla_BP_2"/>
    <property type="match status" value="1"/>
</dbReference>
<comment type="similarity">
    <text evidence="2">Belongs to the bacterial solute-binding protein 8 family.</text>
</comment>
<feature type="chain" id="PRO_5016934984" evidence="5">
    <location>
        <begin position="19"/>
        <end position="330"/>
    </location>
</feature>
<dbReference type="SUPFAM" id="SSF53807">
    <property type="entry name" value="Helical backbone' metal receptor"/>
    <property type="match status" value="1"/>
</dbReference>
<comment type="caution">
    <text evidence="7">The sequence shown here is derived from an EMBL/GenBank/DDBJ whole genome shotgun (WGS) entry which is preliminary data.</text>
</comment>
<dbReference type="Gene3D" id="3.40.50.1980">
    <property type="entry name" value="Nitrogenase molybdenum iron protein domain"/>
    <property type="match status" value="2"/>
</dbReference>
<dbReference type="GO" id="GO:0030288">
    <property type="term" value="C:outer membrane-bounded periplasmic space"/>
    <property type="evidence" value="ECO:0007669"/>
    <property type="project" value="TreeGrafter"/>
</dbReference>
<dbReference type="PANTHER" id="PTHR30532">
    <property type="entry name" value="IRON III DICITRATE-BINDING PERIPLASMIC PROTEIN"/>
    <property type="match status" value="1"/>
</dbReference>
<dbReference type="PANTHER" id="PTHR30532:SF1">
    <property type="entry name" value="IRON(3+)-HYDROXAMATE-BINDING PROTEIN FHUD"/>
    <property type="match status" value="1"/>
</dbReference>
<dbReference type="CDD" id="cd01146">
    <property type="entry name" value="FhuD"/>
    <property type="match status" value="1"/>
</dbReference>
<reference evidence="7 8" key="1">
    <citation type="submission" date="2018-07" db="EMBL/GenBank/DDBJ databases">
        <title>Desertimonas flava gen. nov. sp. nov.</title>
        <authorList>
            <person name="Liu S."/>
        </authorList>
    </citation>
    <scope>NUCLEOTIDE SEQUENCE [LARGE SCALE GENOMIC DNA]</scope>
    <source>
        <strain evidence="7 8">16Sb5-5</strain>
    </source>
</reference>
<dbReference type="EMBL" id="QOUI01000011">
    <property type="protein sequence ID" value="RCK68472.1"/>
    <property type="molecule type" value="Genomic_DNA"/>
</dbReference>
<protein>
    <submittedName>
        <fullName evidence="7">Iron-siderophore ABC transporter substrate-binding protein</fullName>
    </submittedName>
</protein>
<evidence type="ECO:0000256" key="5">
    <source>
        <dbReference type="SAM" id="SignalP"/>
    </source>
</evidence>
<comment type="subcellular location">
    <subcellularLocation>
        <location evidence="1">Cell envelope</location>
    </subcellularLocation>
</comment>
<dbReference type="InterPro" id="IPR051313">
    <property type="entry name" value="Bact_iron-sidero_bind"/>
</dbReference>
<dbReference type="PROSITE" id="PS50983">
    <property type="entry name" value="FE_B12_PBP"/>
    <property type="match status" value="1"/>
</dbReference>
<evidence type="ECO:0000259" key="6">
    <source>
        <dbReference type="PROSITE" id="PS50983"/>
    </source>
</evidence>
<dbReference type="PRINTS" id="PR01715">
    <property type="entry name" value="FERRIBNDNGPP"/>
</dbReference>
<evidence type="ECO:0000313" key="8">
    <source>
        <dbReference type="Proteomes" id="UP000252770"/>
    </source>
</evidence>
<name>A0A367YTW9_9ACTN</name>
<evidence type="ECO:0000313" key="7">
    <source>
        <dbReference type="EMBL" id="RCK68472.1"/>
    </source>
</evidence>
<feature type="signal peptide" evidence="5">
    <location>
        <begin position="1"/>
        <end position="18"/>
    </location>
</feature>
<evidence type="ECO:0000256" key="4">
    <source>
        <dbReference type="ARBA" id="ARBA00022729"/>
    </source>
</evidence>
<dbReference type="Proteomes" id="UP000252770">
    <property type="component" value="Unassembled WGS sequence"/>
</dbReference>
<organism evidence="7 8">
    <name type="scientific">Desertihabitans brevis</name>
    <dbReference type="NCBI Taxonomy" id="2268447"/>
    <lineage>
        <taxon>Bacteria</taxon>
        <taxon>Bacillati</taxon>
        <taxon>Actinomycetota</taxon>
        <taxon>Actinomycetes</taxon>
        <taxon>Propionibacteriales</taxon>
        <taxon>Propionibacteriaceae</taxon>
        <taxon>Desertihabitans</taxon>
    </lineage>
</organism>
<dbReference type="RefSeq" id="WP_114127759.1">
    <property type="nucleotide sequence ID" value="NZ_QOUI01000011.1"/>
</dbReference>
<evidence type="ECO:0000256" key="1">
    <source>
        <dbReference type="ARBA" id="ARBA00004196"/>
    </source>
</evidence>
<accession>A0A367YTW9</accession>
<dbReference type="AlphaFoldDB" id="A0A367YTW9"/>
<evidence type="ECO:0000256" key="3">
    <source>
        <dbReference type="ARBA" id="ARBA00022448"/>
    </source>
</evidence>
<keyword evidence="4 5" id="KW-0732">Signal</keyword>
<keyword evidence="8" id="KW-1185">Reference proteome</keyword>
<gene>
    <name evidence="7" type="ORF">DT076_16335</name>
</gene>
<sequence>MKIRPVLLAALVSTLALAACGTTDPATTDGSDEAAAAGGEPITVTDARGQEVTLPDGPATEVVTLEWASTEYVTALGVQPVGASDVEGYGSWASAAPLADGVTDVGLRTEPSIEAVASLEPDLILGDTTSIPEDAMAQMEQIAPVVLLEGARTDGLVELLKENQSLVGQLLGKEAEAEALNAEFDTRIEELAGEVEAAGKAGTPMVFTYPSAASNSVDIRMHGPGSAPGTLATLLGLENAWTEPGDEAYGISSSDVEGLTRLPEDTEFLYWGNEGTEDAVTTVLADNAVWQGLPFVQAGRVHRSGVGIWVYGGTPSLVQLAEDITTQVTS</sequence>
<keyword evidence="3" id="KW-0813">Transport</keyword>
<dbReference type="GO" id="GO:1901678">
    <property type="term" value="P:iron coordination entity transport"/>
    <property type="evidence" value="ECO:0007669"/>
    <property type="project" value="UniProtKB-ARBA"/>
</dbReference>
<evidence type="ECO:0000256" key="2">
    <source>
        <dbReference type="ARBA" id="ARBA00008814"/>
    </source>
</evidence>
<dbReference type="InterPro" id="IPR002491">
    <property type="entry name" value="ABC_transptr_periplasmic_BD"/>
</dbReference>
<proteinExistence type="inferred from homology"/>